<keyword evidence="2" id="KW-1185">Reference proteome</keyword>
<dbReference type="Proteomes" id="UP000282892">
    <property type="component" value="Chromosome"/>
</dbReference>
<sequence>MFSFESDTMLVDDREDLIAVLRMRFGDVSGELIEQIYQIDDMNTLQRLILAAANAANFNVFNHELQTEENSFRLLGENFNPLRDFLKGRETENGEEKE</sequence>
<reference evidence="1 2" key="1">
    <citation type="submission" date="2017-07" db="EMBL/GenBank/DDBJ databases">
        <title>The complete genome sequence of Bacillus mesonae strain H20-5, an efficient strain improving plant abiotic stress resistance.</title>
        <authorList>
            <person name="Kim S.Y."/>
            <person name="Song H."/>
            <person name="Sang M.K."/>
            <person name="Weon H.-Y."/>
            <person name="Song J."/>
        </authorList>
    </citation>
    <scope>NUCLEOTIDE SEQUENCE [LARGE SCALE GENOMIC DNA]</scope>
    <source>
        <strain evidence="1 2">H20-5</strain>
    </source>
</reference>
<proteinExistence type="predicted"/>
<dbReference type="OrthoDB" id="2382411at2"/>
<organism evidence="1 2">
    <name type="scientific">Neobacillus mesonae</name>
    <dbReference type="NCBI Taxonomy" id="1193713"/>
    <lineage>
        <taxon>Bacteria</taxon>
        <taxon>Bacillati</taxon>
        <taxon>Bacillota</taxon>
        <taxon>Bacilli</taxon>
        <taxon>Bacillales</taxon>
        <taxon>Bacillaceae</taxon>
        <taxon>Neobacillus</taxon>
    </lineage>
</organism>
<protein>
    <submittedName>
        <fullName evidence="1">Uncharacterized protein</fullName>
    </submittedName>
</protein>
<dbReference type="EMBL" id="CP022572">
    <property type="protein sequence ID" value="AZU62973.1"/>
    <property type="molecule type" value="Genomic_DNA"/>
</dbReference>
<dbReference type="RefSeq" id="WP_127487784.1">
    <property type="nucleotide sequence ID" value="NZ_CP022572.1"/>
</dbReference>
<gene>
    <name evidence="1" type="ORF">CHR53_17900</name>
</gene>
<evidence type="ECO:0000313" key="2">
    <source>
        <dbReference type="Proteomes" id="UP000282892"/>
    </source>
</evidence>
<dbReference type="STRING" id="1193713.GCA_001636315_00415"/>
<evidence type="ECO:0000313" key="1">
    <source>
        <dbReference type="EMBL" id="AZU62973.1"/>
    </source>
</evidence>
<accession>A0A3T0I0W4</accession>
<name>A0A3T0I0W4_9BACI</name>
<dbReference type="AlphaFoldDB" id="A0A3T0I0W4"/>
<dbReference type="KEGG" id="nmk:CHR53_17900"/>